<evidence type="ECO:0000313" key="1">
    <source>
        <dbReference type="EMBL" id="EPZ34479.1"/>
    </source>
</evidence>
<proteinExistence type="predicted"/>
<keyword evidence="2" id="KW-1185">Reference proteome</keyword>
<sequence>MEGDVLLRWIFLNEIENKTAKVDGLKQSFVLESIHAMRWFDFDPEDMRYYYTRISQLDKTPVRIEWNADRQIFKIVPIGGPHSPISMSTSSELSSPKLPTRPLPNLPARLPLNIEMSKDDLQQGGYELLLLLVKGNNDKLMLKFVEDQIRPYFEISRKKSEYISSMIQFYEAIVKSNDYQIIAQGHSIVLDPVMFRFTLLRNINKNEMQKDNEELNAFERRNKILLFNLLLDESKEMGLENSVVSLFSDFDLSMINYLEKMELIAAEIMTAKRNKGENIHWTHRFNETMFYLIKTIVRAFQQYFKVNENKNDDYEILLKNNLGVDQDCLNIW</sequence>
<name>A0A075B0J3_ROZAC</name>
<reference evidence="1 2" key="1">
    <citation type="journal article" date="2013" name="Curr. Biol.">
        <title>Shared signatures of parasitism and phylogenomics unite Cryptomycota and microsporidia.</title>
        <authorList>
            <person name="James T.Y."/>
            <person name="Pelin A."/>
            <person name="Bonen L."/>
            <person name="Ahrendt S."/>
            <person name="Sain D."/>
            <person name="Corradi N."/>
            <person name="Stajich J.E."/>
        </authorList>
    </citation>
    <scope>NUCLEOTIDE SEQUENCE [LARGE SCALE GENOMIC DNA]</scope>
    <source>
        <strain evidence="1 2">CSF55</strain>
    </source>
</reference>
<dbReference type="Proteomes" id="UP000030755">
    <property type="component" value="Unassembled WGS sequence"/>
</dbReference>
<dbReference type="AlphaFoldDB" id="A0A075B0J3"/>
<organism evidence="1 2">
    <name type="scientific">Rozella allomycis (strain CSF55)</name>
    <dbReference type="NCBI Taxonomy" id="988480"/>
    <lineage>
        <taxon>Eukaryota</taxon>
        <taxon>Fungi</taxon>
        <taxon>Fungi incertae sedis</taxon>
        <taxon>Cryptomycota</taxon>
        <taxon>Cryptomycota incertae sedis</taxon>
        <taxon>Rozella</taxon>
    </lineage>
</organism>
<protein>
    <submittedName>
        <fullName evidence="1">Uncharacterized protein</fullName>
    </submittedName>
</protein>
<dbReference type="HOGENOM" id="CLU_837163_0_0_1"/>
<dbReference type="EMBL" id="KE560949">
    <property type="protein sequence ID" value="EPZ34479.1"/>
    <property type="molecule type" value="Genomic_DNA"/>
</dbReference>
<gene>
    <name evidence="1" type="ORF">O9G_002052</name>
</gene>
<accession>A0A075B0J3</accession>
<evidence type="ECO:0000313" key="2">
    <source>
        <dbReference type="Proteomes" id="UP000030755"/>
    </source>
</evidence>